<organism evidence="1 2">
    <name type="scientific">Pyrobaculum arsenaticum</name>
    <dbReference type="NCBI Taxonomy" id="121277"/>
    <lineage>
        <taxon>Archaea</taxon>
        <taxon>Thermoproteota</taxon>
        <taxon>Thermoprotei</taxon>
        <taxon>Thermoproteales</taxon>
        <taxon>Thermoproteaceae</taxon>
        <taxon>Pyrobaculum</taxon>
    </lineage>
</organism>
<dbReference type="EMBL" id="JAAVJF010000002">
    <property type="protein sequence ID" value="NYR15190.1"/>
    <property type="molecule type" value="Genomic_DNA"/>
</dbReference>
<dbReference type="OMA" id="VCRHDWA"/>
<dbReference type="Proteomes" id="UP000554766">
    <property type="component" value="Unassembled WGS sequence"/>
</dbReference>
<reference evidence="1 2" key="1">
    <citation type="journal article" date="2020" name="Nat. Commun.">
        <title>The structures of two archaeal type IV pili illuminate evolutionary relationships.</title>
        <authorList>
            <person name="Wang F."/>
            <person name="Baquero D.P."/>
            <person name="Su Z."/>
            <person name="Beltran L.C."/>
            <person name="Prangishvili D."/>
            <person name="Krupovic M."/>
            <person name="Egelman E.H."/>
        </authorList>
    </citation>
    <scope>NUCLEOTIDE SEQUENCE [LARGE SCALE GENOMIC DNA]</scope>
    <source>
        <strain evidence="1 2">2GA</strain>
    </source>
</reference>
<protein>
    <submittedName>
        <fullName evidence="1">Uncharacterized protein</fullName>
    </submittedName>
</protein>
<evidence type="ECO:0000313" key="2">
    <source>
        <dbReference type="Proteomes" id="UP000554766"/>
    </source>
</evidence>
<name>A0A7L4PAM3_9CREN</name>
<accession>A0A7L4PAM3</accession>
<gene>
    <name evidence="1" type="ORF">HC235_04330</name>
</gene>
<dbReference type="RefSeq" id="WP_011900992.1">
    <property type="nucleotide sequence ID" value="NZ_JAAVJF010000002.1"/>
</dbReference>
<dbReference type="SUPFAM" id="SSF57903">
    <property type="entry name" value="FYVE/PHD zinc finger"/>
    <property type="match status" value="1"/>
</dbReference>
<keyword evidence="2" id="KW-1185">Reference proteome</keyword>
<dbReference type="AlphaFoldDB" id="A0A7L4PAM3"/>
<dbReference type="GeneID" id="5054045"/>
<proteinExistence type="predicted"/>
<comment type="caution">
    <text evidence="1">The sequence shown here is derived from an EMBL/GenBank/DDBJ whole genome shotgun (WGS) entry which is preliminary data.</text>
</comment>
<sequence>MVKCYVCGFEEAEYKCPRCGRWVCRHDWAGRHCAACEATLCRICGERFSISTCAKCGRPVCEKCSVRRGLIRICKFCLESSVY</sequence>
<dbReference type="InterPro" id="IPR011011">
    <property type="entry name" value="Znf_FYVE_PHD"/>
</dbReference>
<evidence type="ECO:0000313" key="1">
    <source>
        <dbReference type="EMBL" id="NYR15190.1"/>
    </source>
</evidence>